<protein>
    <submittedName>
        <fullName evidence="1">Uncharacterized protein</fullName>
    </submittedName>
</protein>
<name>A0ACB8TR92_9APHY</name>
<evidence type="ECO:0000313" key="1">
    <source>
        <dbReference type="EMBL" id="KAI0084562.1"/>
    </source>
</evidence>
<keyword evidence="2" id="KW-1185">Reference proteome</keyword>
<sequence length="250" mass="27093">MNYNPFISQPVAGSSSSSLPFQQDTSRRVPGSPPPYSPEPPDQAPSSPFLVKRSSSTPHLNSPPLPIAGLSTYSHSQDNSPRLASSALYGHSAPRPRASYSREETDDDTDEVTSGDDTVMHRSLRSTPPGSLRERLFGNSKDRADYVERTRLISTTRGVRGAGETETEGEDATVGMHALPVTLNRPDSPFFLLISCAGPANLRSVLKFHSDPAPTALQPAYRASNNDTVWSIFAFSFVRVDDDTVSFPSP</sequence>
<dbReference type="EMBL" id="MU274941">
    <property type="protein sequence ID" value="KAI0084562.1"/>
    <property type="molecule type" value="Genomic_DNA"/>
</dbReference>
<gene>
    <name evidence="1" type="ORF">BDY19DRAFT_997630</name>
</gene>
<dbReference type="Proteomes" id="UP001055072">
    <property type="component" value="Unassembled WGS sequence"/>
</dbReference>
<evidence type="ECO:0000313" key="2">
    <source>
        <dbReference type="Proteomes" id="UP001055072"/>
    </source>
</evidence>
<comment type="caution">
    <text evidence="1">The sequence shown here is derived from an EMBL/GenBank/DDBJ whole genome shotgun (WGS) entry which is preliminary data.</text>
</comment>
<reference evidence="1" key="1">
    <citation type="journal article" date="2021" name="Environ. Microbiol.">
        <title>Gene family expansions and transcriptome signatures uncover fungal adaptations to wood decay.</title>
        <authorList>
            <person name="Hage H."/>
            <person name="Miyauchi S."/>
            <person name="Viragh M."/>
            <person name="Drula E."/>
            <person name="Min B."/>
            <person name="Chaduli D."/>
            <person name="Navarro D."/>
            <person name="Favel A."/>
            <person name="Norest M."/>
            <person name="Lesage-Meessen L."/>
            <person name="Balint B."/>
            <person name="Merenyi Z."/>
            <person name="de Eugenio L."/>
            <person name="Morin E."/>
            <person name="Martinez A.T."/>
            <person name="Baldrian P."/>
            <person name="Stursova M."/>
            <person name="Martinez M.J."/>
            <person name="Novotny C."/>
            <person name="Magnuson J.K."/>
            <person name="Spatafora J.W."/>
            <person name="Maurice S."/>
            <person name="Pangilinan J."/>
            <person name="Andreopoulos W."/>
            <person name="LaButti K."/>
            <person name="Hundley H."/>
            <person name="Na H."/>
            <person name="Kuo A."/>
            <person name="Barry K."/>
            <person name="Lipzen A."/>
            <person name="Henrissat B."/>
            <person name="Riley R."/>
            <person name="Ahrendt S."/>
            <person name="Nagy L.G."/>
            <person name="Grigoriev I.V."/>
            <person name="Martin F."/>
            <person name="Rosso M.N."/>
        </authorList>
    </citation>
    <scope>NUCLEOTIDE SEQUENCE</scope>
    <source>
        <strain evidence="1">CBS 384.51</strain>
    </source>
</reference>
<proteinExistence type="predicted"/>
<accession>A0ACB8TR92</accession>
<organism evidence="1 2">
    <name type="scientific">Irpex rosettiformis</name>
    <dbReference type="NCBI Taxonomy" id="378272"/>
    <lineage>
        <taxon>Eukaryota</taxon>
        <taxon>Fungi</taxon>
        <taxon>Dikarya</taxon>
        <taxon>Basidiomycota</taxon>
        <taxon>Agaricomycotina</taxon>
        <taxon>Agaricomycetes</taxon>
        <taxon>Polyporales</taxon>
        <taxon>Irpicaceae</taxon>
        <taxon>Irpex</taxon>
    </lineage>
</organism>